<dbReference type="AlphaFoldDB" id="A0A3G2S0K3"/>
<dbReference type="InterPro" id="IPR036322">
    <property type="entry name" value="WD40_repeat_dom_sf"/>
</dbReference>
<dbReference type="Proteomes" id="UP000269793">
    <property type="component" value="Chromosome I"/>
</dbReference>
<organism evidence="2 3">
    <name type="scientific">Malassezia restricta (strain ATCC 96810 / NBRC 103918 / CBS 7877)</name>
    <name type="common">Seborrheic dermatitis infection agent</name>
    <dbReference type="NCBI Taxonomy" id="425264"/>
    <lineage>
        <taxon>Eukaryota</taxon>
        <taxon>Fungi</taxon>
        <taxon>Dikarya</taxon>
        <taxon>Basidiomycota</taxon>
        <taxon>Ustilaginomycotina</taxon>
        <taxon>Malasseziomycetes</taxon>
        <taxon>Malasseziales</taxon>
        <taxon>Malasseziaceae</taxon>
        <taxon>Malassezia</taxon>
    </lineage>
</organism>
<dbReference type="InterPro" id="IPR001680">
    <property type="entry name" value="WD40_rpt"/>
</dbReference>
<reference evidence="2 3" key="1">
    <citation type="submission" date="2018-10" db="EMBL/GenBank/DDBJ databases">
        <title>Complete genome sequence of Malassezia restricta CBS 7877.</title>
        <authorList>
            <person name="Morand S.C."/>
            <person name="Bertignac M."/>
            <person name="Iltis A."/>
            <person name="Kolder I."/>
            <person name="Pirovano W."/>
            <person name="Jourdain R."/>
            <person name="Clavaud C."/>
        </authorList>
    </citation>
    <scope>NUCLEOTIDE SEQUENCE [LARGE SCALE GENOMIC DNA]</scope>
    <source>
        <strain evidence="2 3">CBS 7877</strain>
    </source>
</reference>
<gene>
    <name evidence="2" type="primary">utp4</name>
    <name evidence="2" type="ORF">DNF11_0534</name>
</gene>
<evidence type="ECO:0000313" key="2">
    <source>
        <dbReference type="EMBL" id="AYO41484.1"/>
    </source>
</evidence>
<keyword evidence="3" id="KW-1185">Reference proteome</keyword>
<proteinExistence type="predicted"/>
<dbReference type="PANTHER" id="PTHR44163:SF1">
    <property type="entry name" value="U3 SMALL NUCLEOLAR RNA-ASSOCIATED PROTEIN 4 HOMOLOG"/>
    <property type="match status" value="1"/>
</dbReference>
<evidence type="ECO:0000313" key="3">
    <source>
        <dbReference type="Proteomes" id="UP000269793"/>
    </source>
</evidence>
<dbReference type="SUPFAM" id="SSF50978">
    <property type="entry name" value="WD40 repeat-like"/>
    <property type="match status" value="2"/>
</dbReference>
<dbReference type="GO" id="GO:0003723">
    <property type="term" value="F:RNA binding"/>
    <property type="evidence" value="ECO:0007669"/>
    <property type="project" value="TreeGrafter"/>
</dbReference>
<dbReference type="GO" id="GO:0034455">
    <property type="term" value="C:t-UTP complex"/>
    <property type="evidence" value="ECO:0007669"/>
    <property type="project" value="TreeGrafter"/>
</dbReference>
<dbReference type="PROSITE" id="PS50082">
    <property type="entry name" value="WD_REPEATS_2"/>
    <property type="match status" value="1"/>
</dbReference>
<dbReference type="VEuPathDB" id="FungiDB:DNF11_0534"/>
<dbReference type="Pfam" id="PF00400">
    <property type="entry name" value="WD40"/>
    <property type="match status" value="1"/>
</dbReference>
<dbReference type="InterPro" id="IPR046351">
    <property type="entry name" value="UTP4"/>
</dbReference>
<feature type="repeat" description="WD" evidence="1">
    <location>
        <begin position="135"/>
        <end position="168"/>
    </location>
</feature>
<name>A0A3G2S0K3_MALR7</name>
<dbReference type="EMBL" id="CP033148">
    <property type="protein sequence ID" value="AYO41484.1"/>
    <property type="molecule type" value="Genomic_DNA"/>
</dbReference>
<dbReference type="GO" id="GO:0032040">
    <property type="term" value="C:small-subunit processome"/>
    <property type="evidence" value="ECO:0007669"/>
    <property type="project" value="TreeGrafter"/>
</dbReference>
<dbReference type="GO" id="GO:0000462">
    <property type="term" value="P:maturation of SSU-rRNA from tricistronic rRNA transcript (SSU-rRNA, 5.8S rRNA, LSU-rRNA)"/>
    <property type="evidence" value="ECO:0007669"/>
    <property type="project" value="InterPro"/>
</dbReference>
<dbReference type="SMART" id="SM00320">
    <property type="entry name" value="WD40"/>
    <property type="match status" value="6"/>
</dbReference>
<evidence type="ECO:0000256" key="1">
    <source>
        <dbReference type="PROSITE-ProRule" id="PRU00221"/>
    </source>
</evidence>
<keyword evidence="1" id="KW-0853">WD repeat</keyword>
<dbReference type="GO" id="GO:0030686">
    <property type="term" value="C:90S preribosome"/>
    <property type="evidence" value="ECO:0007669"/>
    <property type="project" value="InterPro"/>
</dbReference>
<dbReference type="OrthoDB" id="8883818at2759"/>
<dbReference type="STRING" id="425264.A0A3G2S0K3"/>
<accession>A0A3G2S0K3</accession>
<dbReference type="PANTHER" id="PTHR44163">
    <property type="entry name" value="U3 SMALL NUCLEOLAR RNA-ASSOCIATED PROTEIN 4 HOMOLOG"/>
    <property type="match status" value="1"/>
</dbReference>
<sequence>MSVDVSKPGASVPVHRVRFVDWSPSAITALALSPVAWTESPAAGRSVLAIGRDNGNIDLCTWCEGQSGSIAQGWSPVWTLLGEENYKIESLAFTASASHLRLFSTSGGSIVSEHFLPSSLTGQQAADTRTPTRTLSSHGGAIWSMAASPTGKFLAIGCEDGVVRLIDVAGDAFEHVGTGMHVAPRMTRVASRILSLAWGPPRRQMATSNDSDDDDDEAWRDTYLLGGLGNSTAAVWDVPTGQLKSRLTVLKNRQEHTIVWSVAVLRDGTLVTGDSTGRVTFFDARTRIPIPGATFQSHTAGADVLTLCVSSDARAVYSAGVDQKVVEYTHVGHAWAHTGTRRLHAHDIRALAMDPPLQLGPVPSPSRVPILLSGGLDFQLVLTPASHASWRAPNHNPVSSSVSTSFADTVQRRVSFVPAHARDSVVGVAPLHRWIMLRRERSVAIWALRDESWSKVWELELRMHSNLGAAAISADGRFLAASDLYETRLYDLGSGTPRRIRSLGEAVHGRNAPAPGASALAFTPDCTRLVLCTAHGSFVHVLQLPTSSEAPHLLRSFAQHRSTRTALDGRVLSGGHGQAAATPTPIVLAAVSSDGQWLVTADTARRMHVFHLDTLSHQRALATPAYVPSGACFHPTHPSLLALVLPTNQVSFYDLEADGEAPAWEAALRRDLDAALSRIREPVVGCTWLPGPDGHASLCVYGPTWICTARPLTTLSRTSRKKRRSGHVVESDDAWSVRTTFRYQPLLYAGVLPSPSGSELLVIERPYFALAPTLPPAFYRGAKYGM</sequence>
<dbReference type="Gene3D" id="2.130.10.10">
    <property type="entry name" value="YVTN repeat-like/Quinoprotein amine dehydrogenase"/>
    <property type="match status" value="3"/>
</dbReference>
<protein>
    <submittedName>
        <fullName evidence="2">U3 small nucleolar RNA-associated protein 4</fullName>
    </submittedName>
</protein>
<dbReference type="InterPro" id="IPR015943">
    <property type="entry name" value="WD40/YVTN_repeat-like_dom_sf"/>
</dbReference>